<comment type="catalytic activity">
    <reaction evidence="12">
        <text>cyclobutadipyrimidine (in DNA) = 2 pyrimidine residues (in DNA).</text>
        <dbReference type="EC" id="4.1.99.3"/>
    </reaction>
</comment>
<dbReference type="Pfam" id="PF00875">
    <property type="entry name" value="DNA_photolyase"/>
    <property type="match status" value="1"/>
</dbReference>
<gene>
    <name evidence="14" type="ORF">SCF082_LOCUS38248</name>
</gene>
<evidence type="ECO:0000256" key="11">
    <source>
        <dbReference type="ARBA" id="ARBA00031671"/>
    </source>
</evidence>
<dbReference type="Gene3D" id="1.10.579.10">
    <property type="entry name" value="DNA Cyclobutane Dipyrimidine Photolyase, subunit A, domain 3"/>
    <property type="match status" value="1"/>
</dbReference>
<keyword evidence="8" id="KW-0238">DNA-binding</keyword>
<dbReference type="EC" id="4.1.99.3" evidence="3"/>
<accession>A0ABP0PVZ5</accession>
<dbReference type="InterPro" id="IPR036155">
    <property type="entry name" value="Crypto/Photolyase_N_sf"/>
</dbReference>
<evidence type="ECO:0000256" key="1">
    <source>
        <dbReference type="ARBA" id="ARBA00001974"/>
    </source>
</evidence>
<evidence type="ECO:0000259" key="13">
    <source>
        <dbReference type="PROSITE" id="PS51645"/>
    </source>
</evidence>
<evidence type="ECO:0000313" key="14">
    <source>
        <dbReference type="EMBL" id="CAK9080201.1"/>
    </source>
</evidence>
<evidence type="ECO:0000256" key="5">
    <source>
        <dbReference type="ARBA" id="ARBA00022630"/>
    </source>
</evidence>
<keyword evidence="6" id="KW-0227">DNA damage</keyword>
<evidence type="ECO:0000256" key="7">
    <source>
        <dbReference type="ARBA" id="ARBA00022827"/>
    </source>
</evidence>
<comment type="similarity">
    <text evidence="2">Belongs to the DNA photolyase class-2 family.</text>
</comment>
<organism evidence="14 15">
    <name type="scientific">Durusdinium trenchii</name>
    <dbReference type="NCBI Taxonomy" id="1381693"/>
    <lineage>
        <taxon>Eukaryota</taxon>
        <taxon>Sar</taxon>
        <taxon>Alveolata</taxon>
        <taxon>Dinophyceae</taxon>
        <taxon>Suessiales</taxon>
        <taxon>Symbiodiniaceae</taxon>
        <taxon>Durusdinium</taxon>
    </lineage>
</organism>
<dbReference type="Proteomes" id="UP001642464">
    <property type="component" value="Unassembled WGS sequence"/>
</dbReference>
<dbReference type="Gene3D" id="1.25.40.80">
    <property type="match status" value="1"/>
</dbReference>
<sequence length="690" mass="77735">MPFYIDGYHLKPKGVVARGVPNPIDGGWKGIENSGSVNHLLQAKHRFLQELSPDMVLDDGAMAGASLGLPVYPAWEGKGFSNDAFWRHLWSKAPRRSDEIALGEDDLEWRIRRLEARGLVRLVELSITDIIPQADVRNAERRRGGSAGVMFRGAWGAGSQQRTNPVPCVTDFPVPDEQNSGQRPRGFDELRGVELERAHWEKSTAQEGRRGGSVLYWMSGNSVVSSRRQRSRDQRAHDNWALLKAQDDADDADDGAGPGTTRARDLGNWSLQVCFCLVPKFLGATLRHFDFMLRGLEETSKELSRLNIGFLLLKGESVKEVPKLLRSIKQKGPVHAVVCDMSPLRVPRAWVAGVGKELKKLKVPLIQVDAHNVVPVWEASDKQETGARTLRPKLKKLYKDFLHEFPPLKRHPHGPVVKGKGLDLSAALRSLQVDREVGPVSQELFKPGALAGKKRLEDFLKHRLKSFASLRNDPTQQALSGLSPWIKFGQISAQRCALTVKKAKAPKSSVEAFLDEAIVRRELSDNFCWYNEHYDSLKGAAAWAVETLNKHRKDQREYLYSRRQLEEAKTHDELWNAAQRQMVLEGKMHGFLRMYWAKKVLEWSKDGASALATAIYLNDRYNLDGRDPNGYVGCMWSICGVHDMGWPERKVFGKIRYMNYAGCKRKFNVEAFEARYPASSGASSKRAKRA</sequence>
<dbReference type="SUPFAM" id="SSF52425">
    <property type="entry name" value="Cryptochrome/photolyase, N-terminal domain"/>
    <property type="match status" value="1"/>
</dbReference>
<dbReference type="PROSITE" id="PS01084">
    <property type="entry name" value="DNA_PHOTOLYASES_2_2"/>
    <property type="match status" value="1"/>
</dbReference>
<dbReference type="PROSITE" id="PS51645">
    <property type="entry name" value="PHR_CRY_ALPHA_BETA"/>
    <property type="match status" value="1"/>
</dbReference>
<dbReference type="InterPro" id="IPR008148">
    <property type="entry name" value="DNA_photolyase_2"/>
</dbReference>
<dbReference type="InterPro" id="IPR032673">
    <property type="entry name" value="DNA_photolyase_2_CS"/>
</dbReference>
<name>A0ABP0PVZ5_9DINO</name>
<protein>
    <recommendedName>
        <fullName evidence="4">Deoxyribodipyrimidine photo-lyase</fullName>
        <ecNumber evidence="3">4.1.99.3</ecNumber>
    </recommendedName>
    <alternativeName>
        <fullName evidence="11">DNA photolyase</fullName>
    </alternativeName>
</protein>
<evidence type="ECO:0000313" key="15">
    <source>
        <dbReference type="Proteomes" id="UP001642464"/>
    </source>
</evidence>
<evidence type="ECO:0000256" key="9">
    <source>
        <dbReference type="ARBA" id="ARBA00023204"/>
    </source>
</evidence>
<reference evidence="14 15" key="1">
    <citation type="submission" date="2024-02" db="EMBL/GenBank/DDBJ databases">
        <authorList>
            <person name="Chen Y."/>
            <person name="Shah S."/>
            <person name="Dougan E. K."/>
            <person name="Thang M."/>
            <person name="Chan C."/>
        </authorList>
    </citation>
    <scope>NUCLEOTIDE SEQUENCE [LARGE SCALE GENOMIC DNA]</scope>
</reference>
<evidence type="ECO:0000256" key="10">
    <source>
        <dbReference type="ARBA" id="ARBA00023239"/>
    </source>
</evidence>
<keyword evidence="7" id="KW-0274">FAD</keyword>
<comment type="caution">
    <text evidence="14">The sequence shown here is derived from an EMBL/GenBank/DDBJ whole genome shotgun (WGS) entry which is preliminary data.</text>
</comment>
<feature type="domain" description="Photolyase/cryptochrome alpha/beta" evidence="13">
    <location>
        <begin position="224"/>
        <end position="376"/>
    </location>
</feature>
<evidence type="ECO:0000256" key="6">
    <source>
        <dbReference type="ARBA" id="ARBA00022763"/>
    </source>
</evidence>
<dbReference type="InterPro" id="IPR052219">
    <property type="entry name" value="Photolyase_Class-2"/>
</dbReference>
<dbReference type="InterPro" id="IPR014729">
    <property type="entry name" value="Rossmann-like_a/b/a_fold"/>
</dbReference>
<evidence type="ECO:0000256" key="12">
    <source>
        <dbReference type="ARBA" id="ARBA00033999"/>
    </source>
</evidence>
<keyword evidence="10" id="KW-0456">Lyase</keyword>
<evidence type="ECO:0000256" key="2">
    <source>
        <dbReference type="ARBA" id="ARBA00006409"/>
    </source>
</evidence>
<dbReference type="Gene3D" id="3.40.50.620">
    <property type="entry name" value="HUPs"/>
    <property type="match status" value="1"/>
</dbReference>
<evidence type="ECO:0000256" key="3">
    <source>
        <dbReference type="ARBA" id="ARBA00013149"/>
    </source>
</evidence>
<dbReference type="InterPro" id="IPR036134">
    <property type="entry name" value="Crypto/Photolyase_FAD-like_sf"/>
</dbReference>
<dbReference type="SUPFAM" id="SSF48173">
    <property type="entry name" value="Cryptochrome/photolyase FAD-binding domain"/>
    <property type="match status" value="1"/>
</dbReference>
<proteinExistence type="inferred from homology"/>
<dbReference type="PANTHER" id="PTHR10211:SF0">
    <property type="entry name" value="DEOXYRIBODIPYRIMIDINE PHOTO-LYASE"/>
    <property type="match status" value="1"/>
</dbReference>
<dbReference type="EMBL" id="CAXAMM010038696">
    <property type="protein sequence ID" value="CAK9080201.1"/>
    <property type="molecule type" value="Genomic_DNA"/>
</dbReference>
<comment type="cofactor">
    <cofactor evidence="1">
        <name>FAD</name>
        <dbReference type="ChEBI" id="CHEBI:57692"/>
    </cofactor>
</comment>
<dbReference type="NCBIfam" id="TIGR00591">
    <property type="entry name" value="phr2"/>
    <property type="match status" value="1"/>
</dbReference>
<keyword evidence="9" id="KW-0234">DNA repair</keyword>
<evidence type="ECO:0000256" key="4">
    <source>
        <dbReference type="ARBA" id="ARBA00014046"/>
    </source>
</evidence>
<evidence type="ECO:0000256" key="8">
    <source>
        <dbReference type="ARBA" id="ARBA00023125"/>
    </source>
</evidence>
<dbReference type="PANTHER" id="PTHR10211">
    <property type="entry name" value="DEOXYRIBODIPYRIMIDINE PHOTOLYASE"/>
    <property type="match status" value="1"/>
</dbReference>
<keyword evidence="5" id="KW-0285">Flavoprotein</keyword>
<keyword evidence="15" id="KW-1185">Reference proteome</keyword>
<dbReference type="InterPro" id="IPR006050">
    <property type="entry name" value="DNA_photolyase_N"/>
</dbReference>